<sequence length="182" mass="20326">MFKRFTQDENVSSNSQIKSSVQRSMRAKLIEQFPLIEEVLDDILPKKGNITIAKCSNKVSLICRDNKIMFFQERDGPIFPTLRLVHQYPNFMPKMQVDKGAIKFILNGSNIMCPGFTSAGGRMEESIEAGQAVCIMAEGKQHALAIGLTVMSTDEIREQNKGIGVDNMHYLGDGLWGVPDLD</sequence>
<dbReference type="PANTHER" id="PTHR22798">
    <property type="entry name" value="MCT-1 PROTEIN"/>
    <property type="match status" value="1"/>
</dbReference>
<reference evidence="5" key="1">
    <citation type="submission" date="2021-02" db="EMBL/GenBank/DDBJ databases">
        <title>First Annotated Genome of the Yellow-green Alga Tribonema minus.</title>
        <authorList>
            <person name="Mahan K.M."/>
        </authorList>
    </citation>
    <scope>NUCLEOTIDE SEQUENCE</scope>
    <source>
        <strain evidence="5">UTEX B ZZ1240</strain>
    </source>
</reference>
<dbReference type="FunFam" id="3.10.400.20:FF:000001">
    <property type="entry name" value="Malignant T-cell-amplified sequence 1"/>
    <property type="match status" value="1"/>
</dbReference>
<dbReference type="Gene3D" id="3.10.400.20">
    <property type="match status" value="1"/>
</dbReference>
<gene>
    <name evidence="5" type="ORF">JKP88DRAFT_234343</name>
</gene>
<dbReference type="GO" id="GO:0005737">
    <property type="term" value="C:cytoplasm"/>
    <property type="evidence" value="ECO:0007669"/>
    <property type="project" value="UniProtKB-SubCell"/>
</dbReference>
<dbReference type="PIRSF" id="PIRSF005067">
    <property type="entry name" value="Tma_RNA-bind_prd"/>
    <property type="match status" value="1"/>
</dbReference>
<dbReference type="Pfam" id="PF17832">
    <property type="entry name" value="Pre-PUA"/>
    <property type="match status" value="1"/>
</dbReference>
<proteinExistence type="predicted"/>
<dbReference type="SMART" id="SM00359">
    <property type="entry name" value="PUA"/>
    <property type="match status" value="1"/>
</dbReference>
<accession>A0A835Z9W5</accession>
<dbReference type="EMBL" id="JAFCMP010000071">
    <property type="protein sequence ID" value="KAG5188332.1"/>
    <property type="molecule type" value="Genomic_DNA"/>
</dbReference>
<dbReference type="OrthoDB" id="10249667at2759"/>
<dbReference type="InterPro" id="IPR016437">
    <property type="entry name" value="MCT-1/Tma20"/>
</dbReference>
<evidence type="ECO:0000256" key="2">
    <source>
        <dbReference type="ARBA" id="ARBA00022490"/>
    </source>
</evidence>
<dbReference type="InterPro" id="IPR004521">
    <property type="entry name" value="Uncharacterised_CHP00451"/>
</dbReference>
<comment type="caution">
    <text evidence="5">The sequence shown here is derived from an EMBL/GenBank/DDBJ whole genome shotgun (WGS) entry which is preliminary data.</text>
</comment>
<evidence type="ECO:0000256" key="1">
    <source>
        <dbReference type="ARBA" id="ARBA00004496"/>
    </source>
</evidence>
<dbReference type="CDD" id="cd11609">
    <property type="entry name" value="MCT1_N"/>
    <property type="match status" value="1"/>
</dbReference>
<comment type="subcellular location">
    <subcellularLocation>
        <location evidence="1 3">Cytoplasm</location>
    </subcellularLocation>
</comment>
<dbReference type="InterPro" id="IPR002478">
    <property type="entry name" value="PUA"/>
</dbReference>
<dbReference type="PROSITE" id="PS50890">
    <property type="entry name" value="PUA"/>
    <property type="match status" value="1"/>
</dbReference>
<keyword evidence="6" id="KW-1185">Reference proteome</keyword>
<dbReference type="AlphaFoldDB" id="A0A835Z9W5"/>
<dbReference type="Proteomes" id="UP000664859">
    <property type="component" value="Unassembled WGS sequence"/>
</dbReference>
<dbReference type="CDD" id="cd21155">
    <property type="entry name" value="PUA_MCTS-1-like"/>
    <property type="match status" value="1"/>
</dbReference>
<dbReference type="GO" id="GO:0001731">
    <property type="term" value="P:formation of translation preinitiation complex"/>
    <property type="evidence" value="ECO:0007669"/>
    <property type="project" value="TreeGrafter"/>
</dbReference>
<dbReference type="InterPro" id="IPR041366">
    <property type="entry name" value="Pre-PUA"/>
</dbReference>
<dbReference type="InterPro" id="IPR015947">
    <property type="entry name" value="PUA-like_sf"/>
</dbReference>
<dbReference type="Pfam" id="PF01472">
    <property type="entry name" value="PUA"/>
    <property type="match status" value="1"/>
</dbReference>
<feature type="domain" description="PUA" evidence="4">
    <location>
        <begin position="93"/>
        <end position="172"/>
    </location>
</feature>
<evidence type="ECO:0000259" key="4">
    <source>
        <dbReference type="SMART" id="SM00359"/>
    </source>
</evidence>
<evidence type="ECO:0000313" key="6">
    <source>
        <dbReference type="Proteomes" id="UP000664859"/>
    </source>
</evidence>
<organism evidence="5 6">
    <name type="scientific">Tribonema minus</name>
    <dbReference type="NCBI Taxonomy" id="303371"/>
    <lineage>
        <taxon>Eukaryota</taxon>
        <taxon>Sar</taxon>
        <taxon>Stramenopiles</taxon>
        <taxon>Ochrophyta</taxon>
        <taxon>PX clade</taxon>
        <taxon>Xanthophyceae</taxon>
        <taxon>Tribonematales</taxon>
        <taxon>Tribonemataceae</taxon>
        <taxon>Tribonema</taxon>
    </lineage>
</organism>
<name>A0A835Z9W5_9STRA</name>
<dbReference type="GO" id="GO:0003723">
    <property type="term" value="F:RNA binding"/>
    <property type="evidence" value="ECO:0007669"/>
    <property type="project" value="InterPro"/>
</dbReference>
<dbReference type="PANTHER" id="PTHR22798:SF0">
    <property type="entry name" value="MALIGNANT T-CELL-AMPLIFIED SEQUENCE 1"/>
    <property type="match status" value="1"/>
</dbReference>
<evidence type="ECO:0000313" key="5">
    <source>
        <dbReference type="EMBL" id="KAG5188332.1"/>
    </source>
</evidence>
<dbReference type="NCBIfam" id="TIGR00451">
    <property type="entry name" value="unchar_dom_2"/>
    <property type="match status" value="1"/>
</dbReference>
<evidence type="ECO:0000256" key="3">
    <source>
        <dbReference type="PIRNR" id="PIRNR005067"/>
    </source>
</evidence>
<protein>
    <submittedName>
        <fullName evidence="5">PUA-like domain-containing protein</fullName>
    </submittedName>
</protein>
<dbReference type="SUPFAM" id="SSF88697">
    <property type="entry name" value="PUA domain-like"/>
    <property type="match status" value="1"/>
</dbReference>
<keyword evidence="2 3" id="KW-0963">Cytoplasm</keyword>